<keyword evidence="8 13" id="KW-0812">Transmembrane</keyword>
<comment type="function">
    <text evidence="1">Multidrug efflux pump.</text>
</comment>
<evidence type="ECO:0000256" key="10">
    <source>
        <dbReference type="ARBA" id="ARBA00023065"/>
    </source>
</evidence>
<keyword evidence="11 13" id="KW-0472">Membrane</keyword>
<feature type="transmembrane region" description="Helical" evidence="13">
    <location>
        <begin position="355"/>
        <end position="374"/>
    </location>
</feature>
<feature type="transmembrane region" description="Helical" evidence="13">
    <location>
        <begin position="133"/>
        <end position="151"/>
    </location>
</feature>
<feature type="transmembrane region" description="Helical" evidence="13">
    <location>
        <begin position="51"/>
        <end position="80"/>
    </location>
</feature>
<evidence type="ECO:0000313" key="15">
    <source>
        <dbReference type="Proteomes" id="UP000241048"/>
    </source>
</evidence>
<keyword evidence="10" id="KW-0406">Ion transport</keyword>
<dbReference type="GO" id="GO:0005886">
    <property type="term" value="C:plasma membrane"/>
    <property type="evidence" value="ECO:0007669"/>
    <property type="project" value="UniProtKB-SubCell"/>
</dbReference>
<dbReference type="InterPro" id="IPR048279">
    <property type="entry name" value="MdtK-like"/>
</dbReference>
<dbReference type="EMBL" id="PYLO01000002">
    <property type="protein sequence ID" value="PST37617.1"/>
    <property type="molecule type" value="Genomic_DNA"/>
</dbReference>
<proteinExistence type="inferred from homology"/>
<dbReference type="GO" id="GO:0042910">
    <property type="term" value="F:xenobiotic transmembrane transporter activity"/>
    <property type="evidence" value="ECO:0007669"/>
    <property type="project" value="InterPro"/>
</dbReference>
<keyword evidence="5" id="KW-0813">Transport</keyword>
<dbReference type="NCBIfam" id="TIGR00797">
    <property type="entry name" value="matE"/>
    <property type="match status" value="1"/>
</dbReference>
<evidence type="ECO:0000256" key="4">
    <source>
        <dbReference type="ARBA" id="ARBA00020268"/>
    </source>
</evidence>
<feature type="transmembrane region" description="Helical" evidence="13">
    <location>
        <begin position="317"/>
        <end position="343"/>
    </location>
</feature>
<dbReference type="GO" id="GO:0006811">
    <property type="term" value="P:monoatomic ion transport"/>
    <property type="evidence" value="ECO:0007669"/>
    <property type="project" value="UniProtKB-KW"/>
</dbReference>
<evidence type="ECO:0000256" key="6">
    <source>
        <dbReference type="ARBA" id="ARBA00022449"/>
    </source>
</evidence>
<accession>A0A2T3FQP5</accession>
<keyword evidence="6" id="KW-0050">Antiport</keyword>
<dbReference type="InterPro" id="IPR002528">
    <property type="entry name" value="MATE_fam"/>
</dbReference>
<gene>
    <name evidence="14" type="ORF">C7U56_06915</name>
</gene>
<dbReference type="PANTHER" id="PTHR43298:SF2">
    <property type="entry name" value="FMN_FAD EXPORTER YEEO-RELATED"/>
    <property type="match status" value="1"/>
</dbReference>
<dbReference type="Proteomes" id="UP000241048">
    <property type="component" value="Unassembled WGS sequence"/>
</dbReference>
<feature type="transmembrane region" description="Helical" evidence="13">
    <location>
        <begin position="411"/>
        <end position="433"/>
    </location>
</feature>
<feature type="transmembrane region" description="Helical" evidence="13">
    <location>
        <begin position="386"/>
        <end position="405"/>
    </location>
</feature>
<evidence type="ECO:0000256" key="2">
    <source>
        <dbReference type="ARBA" id="ARBA00004651"/>
    </source>
</evidence>
<evidence type="ECO:0000256" key="1">
    <source>
        <dbReference type="ARBA" id="ARBA00003408"/>
    </source>
</evidence>
<feature type="transmembrane region" description="Helical" evidence="13">
    <location>
        <begin position="12"/>
        <end position="31"/>
    </location>
</feature>
<evidence type="ECO:0000256" key="5">
    <source>
        <dbReference type="ARBA" id="ARBA00022448"/>
    </source>
</evidence>
<dbReference type="PIRSF" id="PIRSF006603">
    <property type="entry name" value="DinF"/>
    <property type="match status" value="1"/>
</dbReference>
<feature type="transmembrane region" description="Helical" evidence="13">
    <location>
        <begin position="92"/>
        <end position="113"/>
    </location>
</feature>
<evidence type="ECO:0000256" key="7">
    <source>
        <dbReference type="ARBA" id="ARBA00022475"/>
    </source>
</evidence>
<keyword evidence="7" id="KW-1003">Cell membrane</keyword>
<evidence type="ECO:0000256" key="8">
    <source>
        <dbReference type="ARBA" id="ARBA00022692"/>
    </source>
</evidence>
<comment type="similarity">
    <text evidence="3">Belongs to the multi antimicrobial extrusion (MATE) (TC 2.A.66.1) family.</text>
</comment>
<sequence length="447" mass="48566">MARDMTKGNITGHLIAYAVPLVFGNLFQQLYHTVDSVVVGQFYGKEALAAVGAAGPIMNILTFLIVGLSLGASILMASYFGAKDYQNLKDEFATSVLSGLLLTIVLSGISLAGSRLFIRLTQTPEEISSQASLYLQIISLGLIFTFFYNIFSAALRAIGDSRAPLYVLILTTVVNVFLDVFLVGICRLGVSGAAIATIISQAVSALALFVYIWAKVPLLRLGIRDLKLKTSMLKKTIDFSSISAVQQTILYVGRLLVQSGVNALGVDAVAAFNAVSIIDSYVLAPGDSLAASITTFSAQNLGAKEYERIPKGLRKMLVIAEIYIILTAVVVLFCRHPLLGIFLKPNETEALRQGMSYLVPMAGFYFISGITNTFQGYYRGIGHLMITLFATLVQIPIRVVISYALFGRLGIQAVAIGTTIGWACMVVFELLMYRRYGRVEALRKNDR</sequence>
<evidence type="ECO:0000256" key="11">
    <source>
        <dbReference type="ARBA" id="ARBA00023136"/>
    </source>
</evidence>
<dbReference type="Pfam" id="PF01554">
    <property type="entry name" value="MatE"/>
    <property type="match status" value="2"/>
</dbReference>
<keyword evidence="15" id="KW-1185">Reference proteome</keyword>
<comment type="subcellular location">
    <subcellularLocation>
        <location evidence="2">Cell membrane</location>
        <topology evidence="2">Multi-pass membrane protein</topology>
    </subcellularLocation>
</comment>
<reference evidence="14 15" key="1">
    <citation type="submission" date="2018-03" db="EMBL/GenBank/DDBJ databases">
        <title>Lachnoclostridium SNUG30386 gen.nov., sp.nov., isolated from human faeces.</title>
        <authorList>
            <person name="Seo B."/>
            <person name="Jeon K."/>
            <person name="Ko G."/>
        </authorList>
    </citation>
    <scope>NUCLEOTIDE SEQUENCE [LARGE SCALE GENOMIC DNA]</scope>
    <source>
        <strain evidence="14 15">SNUG30386</strain>
    </source>
</reference>
<organism evidence="14 15">
    <name type="scientific">Clostridium fessum</name>
    <dbReference type="NCBI Taxonomy" id="2126740"/>
    <lineage>
        <taxon>Bacteria</taxon>
        <taxon>Bacillati</taxon>
        <taxon>Bacillota</taxon>
        <taxon>Clostridia</taxon>
        <taxon>Eubacteriales</taxon>
        <taxon>Clostridiaceae</taxon>
        <taxon>Clostridium</taxon>
    </lineage>
</organism>
<evidence type="ECO:0000256" key="13">
    <source>
        <dbReference type="SAM" id="Phobius"/>
    </source>
</evidence>
<evidence type="ECO:0000256" key="9">
    <source>
        <dbReference type="ARBA" id="ARBA00022989"/>
    </source>
</evidence>
<dbReference type="PANTHER" id="PTHR43298">
    <property type="entry name" value="MULTIDRUG RESISTANCE PROTEIN NORM-RELATED"/>
    <property type="match status" value="1"/>
</dbReference>
<protein>
    <recommendedName>
        <fullName evidence="4">Probable multidrug resistance protein NorM</fullName>
    </recommendedName>
    <alternativeName>
        <fullName evidence="12">Multidrug-efflux transporter</fullName>
    </alternativeName>
</protein>
<evidence type="ECO:0000256" key="12">
    <source>
        <dbReference type="ARBA" id="ARBA00031636"/>
    </source>
</evidence>
<dbReference type="CDD" id="cd13138">
    <property type="entry name" value="MATE_yoeA_like"/>
    <property type="match status" value="1"/>
</dbReference>
<evidence type="ECO:0000256" key="3">
    <source>
        <dbReference type="ARBA" id="ARBA00010199"/>
    </source>
</evidence>
<feature type="transmembrane region" description="Helical" evidence="13">
    <location>
        <begin position="191"/>
        <end position="214"/>
    </location>
</feature>
<dbReference type="AlphaFoldDB" id="A0A2T3FQP5"/>
<name>A0A2T3FQP5_9CLOT</name>
<keyword evidence="9 13" id="KW-1133">Transmembrane helix</keyword>
<dbReference type="InterPro" id="IPR050222">
    <property type="entry name" value="MATE_MdtK"/>
</dbReference>
<feature type="transmembrane region" description="Helical" evidence="13">
    <location>
        <begin position="163"/>
        <end position="185"/>
    </location>
</feature>
<dbReference type="RefSeq" id="WP_107000700.1">
    <property type="nucleotide sequence ID" value="NZ_PYLO01000002.1"/>
</dbReference>
<comment type="caution">
    <text evidence="14">The sequence shown here is derived from an EMBL/GenBank/DDBJ whole genome shotgun (WGS) entry which is preliminary data.</text>
</comment>
<dbReference type="GO" id="GO:0015297">
    <property type="term" value="F:antiporter activity"/>
    <property type="evidence" value="ECO:0007669"/>
    <property type="project" value="UniProtKB-KW"/>
</dbReference>
<evidence type="ECO:0000313" key="14">
    <source>
        <dbReference type="EMBL" id="PST37617.1"/>
    </source>
</evidence>